<reference evidence="9" key="2">
    <citation type="submission" date="2025-08" db="UniProtKB">
        <authorList>
            <consortium name="RefSeq"/>
        </authorList>
    </citation>
    <scope>IDENTIFICATION</scope>
    <source>
        <tissue evidence="9">Etiolated seedlings</tissue>
    </source>
</reference>
<dbReference type="SUPFAM" id="SSF51445">
    <property type="entry name" value="(Trans)glycosidases"/>
    <property type="match status" value="1"/>
</dbReference>
<dbReference type="PANTHER" id="PTHR10353:SF273">
    <property type="entry name" value="GLYCOSIDE HYDROLASE FAMILY 1 PROTEIN"/>
    <property type="match status" value="1"/>
</dbReference>
<proteinExistence type="inferred from homology"/>
<reference evidence="8" key="1">
    <citation type="journal article" date="2013" name="Nat. Biotechnol.">
        <title>Draft genome sequence of chickpea (Cicer arietinum) provides a resource for trait improvement.</title>
        <authorList>
            <person name="Varshney R.K."/>
            <person name="Song C."/>
            <person name="Saxena R.K."/>
            <person name="Azam S."/>
            <person name="Yu S."/>
            <person name="Sharpe A.G."/>
            <person name="Cannon S."/>
            <person name="Baek J."/>
            <person name="Rosen B.D."/>
            <person name="Tar'an B."/>
            <person name="Millan T."/>
            <person name="Zhang X."/>
            <person name="Ramsay L.D."/>
            <person name="Iwata A."/>
            <person name="Wang Y."/>
            <person name="Nelson W."/>
            <person name="Farmer A.D."/>
            <person name="Gaur P.M."/>
            <person name="Soderlund C."/>
            <person name="Penmetsa R.V."/>
            <person name="Xu C."/>
            <person name="Bharti A.K."/>
            <person name="He W."/>
            <person name="Winter P."/>
            <person name="Zhao S."/>
            <person name="Hane J.K."/>
            <person name="Carrasquilla-Garcia N."/>
            <person name="Condie J.A."/>
            <person name="Upadhyaya H.D."/>
            <person name="Luo M.C."/>
            <person name="Thudi M."/>
            <person name="Gowda C.L."/>
            <person name="Singh N.P."/>
            <person name="Lichtenzveig J."/>
            <person name="Gali K.K."/>
            <person name="Rubio J."/>
            <person name="Nadarajan N."/>
            <person name="Dolezel J."/>
            <person name="Bansal K.C."/>
            <person name="Xu X."/>
            <person name="Edwards D."/>
            <person name="Zhang G."/>
            <person name="Kahl G."/>
            <person name="Gil J."/>
            <person name="Singh K.B."/>
            <person name="Datta S.K."/>
            <person name="Jackson S.A."/>
            <person name="Wang J."/>
            <person name="Cook D.R."/>
        </authorList>
    </citation>
    <scope>NUCLEOTIDE SEQUENCE [LARGE SCALE GENOMIC DNA]</scope>
    <source>
        <strain evidence="8">cv. CDC Frontier</strain>
    </source>
</reference>
<keyword evidence="7" id="KW-0732">Signal</keyword>
<dbReference type="STRING" id="3827.A0A1S3EEI7"/>
<dbReference type="PRINTS" id="PR00131">
    <property type="entry name" value="GLHYDRLASE1"/>
</dbReference>
<evidence type="ECO:0000256" key="5">
    <source>
        <dbReference type="RuleBase" id="RU003690"/>
    </source>
</evidence>
<organism evidence="8 9">
    <name type="scientific">Cicer arietinum</name>
    <name type="common">Chickpea</name>
    <name type="synonym">Garbanzo</name>
    <dbReference type="NCBI Taxonomy" id="3827"/>
    <lineage>
        <taxon>Eukaryota</taxon>
        <taxon>Viridiplantae</taxon>
        <taxon>Streptophyta</taxon>
        <taxon>Embryophyta</taxon>
        <taxon>Tracheophyta</taxon>
        <taxon>Spermatophyta</taxon>
        <taxon>Magnoliopsida</taxon>
        <taxon>eudicotyledons</taxon>
        <taxon>Gunneridae</taxon>
        <taxon>Pentapetalae</taxon>
        <taxon>rosids</taxon>
        <taxon>fabids</taxon>
        <taxon>Fabales</taxon>
        <taxon>Fabaceae</taxon>
        <taxon>Papilionoideae</taxon>
        <taxon>50 kb inversion clade</taxon>
        <taxon>NPAAA clade</taxon>
        <taxon>Hologalegina</taxon>
        <taxon>IRL clade</taxon>
        <taxon>Cicereae</taxon>
        <taxon>Cicer</taxon>
    </lineage>
</organism>
<evidence type="ECO:0000313" key="8">
    <source>
        <dbReference type="Proteomes" id="UP000087171"/>
    </source>
</evidence>
<accession>A0A1S3EEI7</accession>
<dbReference type="GO" id="GO:0008422">
    <property type="term" value="F:beta-glucosidase activity"/>
    <property type="evidence" value="ECO:0007669"/>
    <property type="project" value="TreeGrafter"/>
</dbReference>
<dbReference type="AlphaFoldDB" id="A0A1S3EEI7"/>
<evidence type="ECO:0000256" key="7">
    <source>
        <dbReference type="SAM" id="SignalP"/>
    </source>
</evidence>
<sequence>MALIGYHIALFCVVTLVSSLVTLTKGITLNAASLNRNKFPPSFIFGTASSAYQYEGAANEKGRGESIWDTFAHKYPEKIKDRSNGDIAIDFYHHYKEDIEIMKDMNLDAYRFSISWSRILPKGKLSGGINQEGIDYYNNLIDELVAKGIQPFVTLFHWDLPQSLEDEYGGFLSPLIIKDFQDFAEVCFKFFGDRVKYWITLNEPWSYSRNGYALGKMAPGRCSSWLNHNCSGGDSAIEPYFVAHYQLLAHAAVVSMYKTNYQKSQHGLIGISLVVNWFVPFSDNKLNQKATQRAIDFMSGWFMDPLTRGDYPKSMRILVKERLPKFTKEQAKLVNGSFDFIGINYYSSNYASNAPHLSNANKSYMTDSLVDHSFVREGKPIGLNIASDWLYVYPKGIRDFLIYIKEKYNNPLIYITENGINEYDDSTLSLEESLLDIYRIDYHYRHLFYLQHAIDAGVNVKGYFAWSLLDNFEWHLGYTVRFGMNFVDYENGLKRYQKLSALWFKDFLKSEIKLHEESI</sequence>
<dbReference type="GO" id="GO:0005975">
    <property type="term" value="P:carbohydrate metabolic process"/>
    <property type="evidence" value="ECO:0007669"/>
    <property type="project" value="InterPro"/>
</dbReference>
<keyword evidence="8" id="KW-1185">Reference proteome</keyword>
<dbReference type="FunFam" id="3.20.20.80:FF:000020">
    <property type="entry name" value="Beta-glucosidase 12"/>
    <property type="match status" value="1"/>
</dbReference>
<evidence type="ECO:0000256" key="1">
    <source>
        <dbReference type="ARBA" id="ARBA00010838"/>
    </source>
</evidence>
<dbReference type="InterPro" id="IPR033132">
    <property type="entry name" value="GH_1_N_CS"/>
</dbReference>
<dbReference type="OrthoDB" id="65569at2759"/>
<feature type="chain" id="PRO_5018632123" evidence="7">
    <location>
        <begin position="27"/>
        <end position="519"/>
    </location>
</feature>
<dbReference type="Gene3D" id="3.20.20.80">
    <property type="entry name" value="Glycosidases"/>
    <property type="match status" value="1"/>
</dbReference>
<dbReference type="PROSITE" id="PS00653">
    <property type="entry name" value="GLYCOSYL_HYDROL_F1_2"/>
    <property type="match status" value="1"/>
</dbReference>
<feature type="active site" description="Nucleophile" evidence="4">
    <location>
        <position position="417"/>
    </location>
</feature>
<dbReference type="RefSeq" id="XP_012574250.2">
    <property type="nucleotide sequence ID" value="XM_012718796.2"/>
</dbReference>
<comment type="similarity">
    <text evidence="1 5">Belongs to the glycosyl hydrolase 1 family.</text>
</comment>
<dbReference type="Pfam" id="PF00232">
    <property type="entry name" value="Glyco_hydro_1"/>
    <property type="match status" value="1"/>
</dbReference>
<evidence type="ECO:0000256" key="3">
    <source>
        <dbReference type="ARBA" id="ARBA00023295"/>
    </source>
</evidence>
<evidence type="ECO:0000256" key="4">
    <source>
        <dbReference type="PROSITE-ProRule" id="PRU10055"/>
    </source>
</evidence>
<dbReference type="InterPro" id="IPR001360">
    <property type="entry name" value="Glyco_hydro_1"/>
</dbReference>
<dbReference type="PROSITE" id="PS00572">
    <property type="entry name" value="GLYCOSYL_HYDROL_F1_1"/>
    <property type="match status" value="1"/>
</dbReference>
<protein>
    <submittedName>
        <fullName evidence="9">Cyanogenic beta-glucosidase-like</fullName>
    </submittedName>
</protein>
<dbReference type="InterPro" id="IPR018120">
    <property type="entry name" value="Glyco_hydro_1_AS"/>
</dbReference>
<dbReference type="GeneID" id="101515176"/>
<dbReference type="eggNOG" id="KOG0626">
    <property type="taxonomic scope" value="Eukaryota"/>
</dbReference>
<gene>
    <name evidence="9" type="primary">LOC101515176</name>
</gene>
<evidence type="ECO:0000256" key="2">
    <source>
        <dbReference type="ARBA" id="ARBA00022801"/>
    </source>
</evidence>
<dbReference type="InterPro" id="IPR017853">
    <property type="entry name" value="GH"/>
</dbReference>
<dbReference type="Proteomes" id="UP000087171">
    <property type="component" value="Chromosome Ca7"/>
</dbReference>
<dbReference type="KEGG" id="cam:101515176"/>
<evidence type="ECO:0000256" key="6">
    <source>
        <dbReference type="RuleBase" id="RU004468"/>
    </source>
</evidence>
<dbReference type="PaxDb" id="3827-XP_004511029.1"/>
<feature type="signal peptide" evidence="7">
    <location>
        <begin position="1"/>
        <end position="26"/>
    </location>
</feature>
<name>A0A1S3EEI7_CICAR</name>
<dbReference type="PANTHER" id="PTHR10353">
    <property type="entry name" value="GLYCOSYL HYDROLASE"/>
    <property type="match status" value="1"/>
</dbReference>
<keyword evidence="3 6" id="KW-0326">Glycosidase</keyword>
<keyword evidence="2 6" id="KW-0378">Hydrolase</keyword>
<evidence type="ECO:0000313" key="9">
    <source>
        <dbReference type="RefSeq" id="XP_012574250.2"/>
    </source>
</evidence>